<evidence type="ECO:0008006" key="3">
    <source>
        <dbReference type="Google" id="ProtNLM"/>
    </source>
</evidence>
<name>A0A928YSF0_9GAMM</name>
<reference evidence="1" key="1">
    <citation type="submission" date="2018-07" db="EMBL/GenBank/DDBJ databases">
        <title>Genome assembly of strain Ka43.</title>
        <authorList>
            <person name="Kukolya J."/>
            <person name="Nagy I."/>
            <person name="Horvath B."/>
            <person name="Toth A."/>
        </authorList>
    </citation>
    <scope>NUCLEOTIDE SEQUENCE</scope>
    <source>
        <strain evidence="1">KB43</strain>
    </source>
</reference>
<gene>
    <name evidence="1" type="ORF">C4F51_01865</name>
</gene>
<evidence type="ECO:0000313" key="1">
    <source>
        <dbReference type="EMBL" id="MBE8715934.1"/>
    </source>
</evidence>
<dbReference type="RefSeq" id="WP_193906651.1">
    <property type="nucleotide sequence ID" value="NZ_PRDL01000001.1"/>
</dbReference>
<sequence>MTKCIYCGEIANTKDHVPPKGLIRQINRDNLWKVESCRNCNNGASRDEEYFRLMIVGALCHTEEADELFDGPISRSMEKRPAKEDWLFNSLGQTEGKPYIEWATETLQRVALKIAAGLAHKISVEPPQSNSSFTLEESEGRGEYEMWAPDFSFSYFQGRWELWFFDSVKIVIKPA</sequence>
<protein>
    <recommendedName>
        <fullName evidence="3">HNH endonuclease</fullName>
    </recommendedName>
</protein>
<organism evidence="1 2">
    <name type="scientific">Cellvibrio polysaccharolyticus</name>
    <dbReference type="NCBI Taxonomy" id="2082724"/>
    <lineage>
        <taxon>Bacteria</taxon>
        <taxon>Pseudomonadati</taxon>
        <taxon>Pseudomonadota</taxon>
        <taxon>Gammaproteobacteria</taxon>
        <taxon>Cellvibrionales</taxon>
        <taxon>Cellvibrionaceae</taxon>
        <taxon>Cellvibrio</taxon>
    </lineage>
</organism>
<dbReference type="AlphaFoldDB" id="A0A928YSF0"/>
<accession>A0A928YSF0</accession>
<dbReference type="Proteomes" id="UP000652567">
    <property type="component" value="Unassembled WGS sequence"/>
</dbReference>
<evidence type="ECO:0000313" key="2">
    <source>
        <dbReference type="Proteomes" id="UP000652567"/>
    </source>
</evidence>
<comment type="caution">
    <text evidence="1">The sequence shown here is derived from an EMBL/GenBank/DDBJ whole genome shotgun (WGS) entry which is preliminary data.</text>
</comment>
<keyword evidence="2" id="KW-1185">Reference proteome</keyword>
<dbReference type="EMBL" id="PRDL01000001">
    <property type="protein sequence ID" value="MBE8715934.1"/>
    <property type="molecule type" value="Genomic_DNA"/>
</dbReference>
<proteinExistence type="predicted"/>